<evidence type="ECO:0000256" key="8">
    <source>
        <dbReference type="ARBA" id="ARBA00022694"/>
    </source>
</evidence>
<dbReference type="EMBL" id="JAFIDN010000004">
    <property type="protein sequence ID" value="MBP3192476.1"/>
    <property type="molecule type" value="Genomic_DNA"/>
</dbReference>
<gene>
    <name evidence="15 18" type="primary">rnc</name>
    <name evidence="18" type="ORF">NATSA_07360</name>
</gene>
<dbReference type="AlphaFoldDB" id="A0A8J7S931"/>
<dbReference type="HAMAP" id="MF_00104">
    <property type="entry name" value="RNase_III"/>
    <property type="match status" value="1"/>
</dbReference>
<evidence type="ECO:0000256" key="4">
    <source>
        <dbReference type="ARBA" id="ARBA00011738"/>
    </source>
</evidence>
<keyword evidence="14 15" id="KW-0694">RNA-binding</keyword>
<evidence type="ECO:0000256" key="1">
    <source>
        <dbReference type="ARBA" id="ARBA00000109"/>
    </source>
</evidence>
<keyword evidence="7 15" id="KW-0507">mRNA processing</keyword>
<dbReference type="InterPro" id="IPR000999">
    <property type="entry name" value="RNase_III_dom"/>
</dbReference>
<comment type="subcellular location">
    <subcellularLocation>
        <location evidence="2 15">Cytoplasm</location>
    </subcellularLocation>
</comment>
<dbReference type="FunFam" id="1.10.1520.10:FF:000001">
    <property type="entry name" value="Ribonuclease 3"/>
    <property type="match status" value="1"/>
</dbReference>
<dbReference type="GO" id="GO:0046872">
    <property type="term" value="F:metal ion binding"/>
    <property type="evidence" value="ECO:0007669"/>
    <property type="project" value="UniProtKB-KW"/>
</dbReference>
<keyword evidence="6 15" id="KW-0698">rRNA processing</keyword>
<dbReference type="Pfam" id="PF14622">
    <property type="entry name" value="Ribonucleas_3_3"/>
    <property type="match status" value="1"/>
</dbReference>
<keyword evidence="15" id="KW-0699">rRNA-binding</keyword>
<dbReference type="PROSITE" id="PS00517">
    <property type="entry name" value="RNASE_3_1"/>
    <property type="match status" value="1"/>
</dbReference>
<dbReference type="Pfam" id="PF00035">
    <property type="entry name" value="dsrm"/>
    <property type="match status" value="1"/>
</dbReference>
<accession>A0A8J7S931</accession>
<keyword evidence="19" id="KW-1185">Reference proteome</keyword>
<dbReference type="SUPFAM" id="SSF69065">
    <property type="entry name" value="RNase III domain-like"/>
    <property type="match status" value="1"/>
</dbReference>
<evidence type="ECO:0000256" key="10">
    <source>
        <dbReference type="ARBA" id="ARBA00022723"/>
    </source>
</evidence>
<evidence type="ECO:0000256" key="7">
    <source>
        <dbReference type="ARBA" id="ARBA00022664"/>
    </source>
</evidence>
<dbReference type="GO" id="GO:0005737">
    <property type="term" value="C:cytoplasm"/>
    <property type="evidence" value="ECO:0007669"/>
    <property type="project" value="UniProtKB-SubCell"/>
</dbReference>
<keyword evidence="9 15" id="KW-0540">Nuclease</keyword>
<dbReference type="CDD" id="cd00593">
    <property type="entry name" value="RIBOc"/>
    <property type="match status" value="1"/>
</dbReference>
<dbReference type="GO" id="GO:0042802">
    <property type="term" value="F:identical protein binding"/>
    <property type="evidence" value="ECO:0007669"/>
    <property type="project" value="UniProtKB-ARBA"/>
</dbReference>
<comment type="function">
    <text evidence="15">Digests double-stranded RNA. Involved in the processing of primary rRNA transcript to yield the immediate precursors to the large and small rRNAs (23S and 16S). Processes some mRNAs, and tRNAs when they are encoded in the rRNA operon. Processes pre-crRNA and tracrRNA of type II CRISPR loci if present in the organism.</text>
</comment>
<keyword evidence="13 15" id="KW-0460">Magnesium</keyword>
<dbReference type="PANTHER" id="PTHR11207:SF0">
    <property type="entry name" value="RIBONUCLEASE 3"/>
    <property type="match status" value="1"/>
</dbReference>
<dbReference type="Proteomes" id="UP000673975">
    <property type="component" value="Unassembled WGS sequence"/>
</dbReference>
<evidence type="ECO:0000256" key="11">
    <source>
        <dbReference type="ARBA" id="ARBA00022759"/>
    </source>
</evidence>
<protein>
    <recommendedName>
        <fullName evidence="15">Ribonuclease 3</fullName>
        <ecNumber evidence="15">3.1.26.3</ecNumber>
    </recommendedName>
    <alternativeName>
        <fullName evidence="15">Ribonuclease III</fullName>
        <shortName evidence="15">RNase III</shortName>
    </alternativeName>
</protein>
<evidence type="ECO:0000256" key="13">
    <source>
        <dbReference type="ARBA" id="ARBA00022842"/>
    </source>
</evidence>
<dbReference type="GO" id="GO:0019843">
    <property type="term" value="F:rRNA binding"/>
    <property type="evidence" value="ECO:0007669"/>
    <property type="project" value="UniProtKB-KW"/>
</dbReference>
<keyword evidence="5 15" id="KW-0963">Cytoplasm</keyword>
<dbReference type="EC" id="3.1.26.3" evidence="15"/>
<feature type="binding site" evidence="15">
    <location>
        <position position="140"/>
    </location>
    <ligand>
        <name>Mg(2+)</name>
        <dbReference type="ChEBI" id="CHEBI:18420"/>
    </ligand>
</feature>
<evidence type="ECO:0000256" key="14">
    <source>
        <dbReference type="ARBA" id="ARBA00022884"/>
    </source>
</evidence>
<dbReference type="Gene3D" id="1.10.1520.10">
    <property type="entry name" value="Ribonuclease III domain"/>
    <property type="match status" value="1"/>
</dbReference>
<comment type="cofactor">
    <cofactor evidence="15">
        <name>Mg(2+)</name>
        <dbReference type="ChEBI" id="CHEBI:18420"/>
    </cofactor>
</comment>
<dbReference type="SMART" id="SM00358">
    <property type="entry name" value="DSRM"/>
    <property type="match status" value="1"/>
</dbReference>
<evidence type="ECO:0000256" key="5">
    <source>
        <dbReference type="ARBA" id="ARBA00022490"/>
    </source>
</evidence>
<dbReference type="InterPro" id="IPR011907">
    <property type="entry name" value="RNase_III"/>
</dbReference>
<proteinExistence type="inferred from homology"/>
<dbReference type="SUPFAM" id="SSF54768">
    <property type="entry name" value="dsRNA-binding domain-like"/>
    <property type="match status" value="1"/>
</dbReference>
<evidence type="ECO:0000259" key="16">
    <source>
        <dbReference type="PROSITE" id="PS50137"/>
    </source>
</evidence>
<dbReference type="FunFam" id="3.30.160.20:FF:000003">
    <property type="entry name" value="Ribonuclease 3"/>
    <property type="match status" value="1"/>
</dbReference>
<keyword evidence="12 15" id="KW-0378">Hydrolase</keyword>
<feature type="active site" evidence="15">
    <location>
        <position position="140"/>
    </location>
</feature>
<evidence type="ECO:0000256" key="9">
    <source>
        <dbReference type="ARBA" id="ARBA00022722"/>
    </source>
</evidence>
<dbReference type="SMART" id="SM00535">
    <property type="entry name" value="RIBOc"/>
    <property type="match status" value="1"/>
</dbReference>
<evidence type="ECO:0000256" key="12">
    <source>
        <dbReference type="ARBA" id="ARBA00022801"/>
    </source>
</evidence>
<comment type="catalytic activity">
    <reaction evidence="1 15">
        <text>Endonucleolytic cleavage to 5'-phosphomonoester.</text>
        <dbReference type="EC" id="3.1.26.3"/>
    </reaction>
</comment>
<evidence type="ECO:0000256" key="15">
    <source>
        <dbReference type="HAMAP-Rule" id="MF_00104"/>
    </source>
</evidence>
<keyword evidence="11 15" id="KW-0255">Endonuclease</keyword>
<feature type="active site" evidence="15">
    <location>
        <position position="68"/>
    </location>
</feature>
<dbReference type="InterPro" id="IPR014720">
    <property type="entry name" value="dsRBD_dom"/>
</dbReference>
<organism evidence="18 19">
    <name type="scientific">Natronogracilivirga saccharolytica</name>
    <dbReference type="NCBI Taxonomy" id="2812953"/>
    <lineage>
        <taxon>Bacteria</taxon>
        <taxon>Pseudomonadati</taxon>
        <taxon>Balneolota</taxon>
        <taxon>Balneolia</taxon>
        <taxon>Balneolales</taxon>
        <taxon>Cyclonatronaceae</taxon>
        <taxon>Natronogracilivirga</taxon>
    </lineage>
</organism>
<comment type="subunit">
    <text evidence="4 15">Homodimer.</text>
</comment>
<evidence type="ECO:0000256" key="3">
    <source>
        <dbReference type="ARBA" id="ARBA00010183"/>
    </source>
</evidence>
<dbReference type="RefSeq" id="WP_210511374.1">
    <property type="nucleotide sequence ID" value="NZ_JAFIDN010000004.1"/>
</dbReference>
<sequence length="248" mass="27859">MIARIRALYERSRLGYEERQKIRSLEKLTGLPVRRASLYQKALRHRSYVAEKNLSATESYEQLEFLGDAVLDLIVSEIILNRYPAASEGMMTQLRSRLVKGEMLARIARKIGLGNYVELGDRVKNQGVENSESVLADCFEALVGAIYLDHGYLHCRKFATDLYGKYVTYEELVSSSDNFKSLLLETVQARKLPAPVYNIVKESGPGHDKVFDVEVVVSDKVLGTGTGKNKKKAEQAAAEKALRDINKI</sequence>
<dbReference type="GO" id="GO:0006397">
    <property type="term" value="P:mRNA processing"/>
    <property type="evidence" value="ECO:0007669"/>
    <property type="project" value="UniProtKB-UniRule"/>
</dbReference>
<dbReference type="Gene3D" id="3.30.160.20">
    <property type="match status" value="1"/>
</dbReference>
<name>A0A8J7S931_9BACT</name>
<comment type="similarity">
    <text evidence="3">Belongs to the ribonuclease III family.</text>
</comment>
<dbReference type="GO" id="GO:0006364">
    <property type="term" value="P:rRNA processing"/>
    <property type="evidence" value="ECO:0007669"/>
    <property type="project" value="UniProtKB-UniRule"/>
</dbReference>
<dbReference type="PANTHER" id="PTHR11207">
    <property type="entry name" value="RIBONUCLEASE III"/>
    <property type="match status" value="1"/>
</dbReference>
<feature type="binding site" evidence="15">
    <location>
        <position position="64"/>
    </location>
    <ligand>
        <name>Mg(2+)</name>
        <dbReference type="ChEBI" id="CHEBI:18420"/>
    </ligand>
</feature>
<keyword evidence="8 15" id="KW-0819">tRNA processing</keyword>
<feature type="binding site" evidence="15">
    <location>
        <position position="137"/>
    </location>
    <ligand>
        <name>Mg(2+)</name>
        <dbReference type="ChEBI" id="CHEBI:18420"/>
    </ligand>
</feature>
<dbReference type="GO" id="GO:0008033">
    <property type="term" value="P:tRNA processing"/>
    <property type="evidence" value="ECO:0007669"/>
    <property type="project" value="UniProtKB-KW"/>
</dbReference>
<dbReference type="GO" id="GO:0010468">
    <property type="term" value="P:regulation of gene expression"/>
    <property type="evidence" value="ECO:0007669"/>
    <property type="project" value="TreeGrafter"/>
</dbReference>
<dbReference type="GO" id="GO:0004525">
    <property type="term" value="F:ribonuclease III activity"/>
    <property type="evidence" value="ECO:0007669"/>
    <property type="project" value="UniProtKB-UniRule"/>
</dbReference>
<feature type="domain" description="DRBM" evidence="16">
    <location>
        <begin position="178"/>
        <end position="247"/>
    </location>
</feature>
<dbReference type="PROSITE" id="PS50142">
    <property type="entry name" value="RNASE_3_2"/>
    <property type="match status" value="1"/>
</dbReference>
<feature type="domain" description="RNase III" evidence="17">
    <location>
        <begin position="22"/>
        <end position="151"/>
    </location>
</feature>
<comment type="caution">
    <text evidence="18">The sequence shown here is derived from an EMBL/GenBank/DDBJ whole genome shotgun (WGS) entry which is preliminary data.</text>
</comment>
<dbReference type="NCBIfam" id="TIGR02191">
    <property type="entry name" value="RNaseIII"/>
    <property type="match status" value="1"/>
</dbReference>
<dbReference type="GO" id="GO:0003725">
    <property type="term" value="F:double-stranded RNA binding"/>
    <property type="evidence" value="ECO:0007669"/>
    <property type="project" value="TreeGrafter"/>
</dbReference>
<evidence type="ECO:0000256" key="6">
    <source>
        <dbReference type="ARBA" id="ARBA00022552"/>
    </source>
</evidence>
<evidence type="ECO:0000259" key="17">
    <source>
        <dbReference type="PROSITE" id="PS50142"/>
    </source>
</evidence>
<reference evidence="18" key="1">
    <citation type="submission" date="2021-02" db="EMBL/GenBank/DDBJ databases">
        <title>Natronogracilivirga saccharolytica gen. nov. sp. nov. a new anaerobic, haloalkiliphilic carbohydrate-fermenting bacterium from soda lake and proposing of Cyclonatronumiaceae fam. nov. in the phylum Balneolaeota.</title>
        <authorList>
            <person name="Zhilina T.N."/>
            <person name="Sorokin D.Y."/>
            <person name="Zavarzina D.G."/>
            <person name="Toshchakov S.V."/>
            <person name="Kublanov I.V."/>
        </authorList>
    </citation>
    <scope>NUCLEOTIDE SEQUENCE</scope>
    <source>
        <strain evidence="18">Z-1702</strain>
    </source>
</reference>
<keyword evidence="10 15" id="KW-0479">Metal-binding</keyword>
<evidence type="ECO:0000313" key="18">
    <source>
        <dbReference type="EMBL" id="MBP3192476.1"/>
    </source>
</evidence>
<dbReference type="PROSITE" id="PS50137">
    <property type="entry name" value="DS_RBD"/>
    <property type="match status" value="1"/>
</dbReference>
<evidence type="ECO:0000313" key="19">
    <source>
        <dbReference type="Proteomes" id="UP000673975"/>
    </source>
</evidence>
<dbReference type="CDD" id="cd10845">
    <property type="entry name" value="DSRM_RNAse_III_family"/>
    <property type="match status" value="1"/>
</dbReference>
<evidence type="ECO:0000256" key="2">
    <source>
        <dbReference type="ARBA" id="ARBA00004496"/>
    </source>
</evidence>
<dbReference type="InterPro" id="IPR036389">
    <property type="entry name" value="RNase_III_sf"/>
</dbReference>